<protein>
    <recommendedName>
        <fullName evidence="4">Glycosyl transferase family 1 domain-containing protein</fullName>
    </recommendedName>
</protein>
<feature type="compositionally biased region" description="Acidic residues" evidence="1">
    <location>
        <begin position="599"/>
        <end position="610"/>
    </location>
</feature>
<dbReference type="PANTHER" id="PTHR46656:SF3">
    <property type="entry name" value="PUTATIVE-RELATED"/>
    <property type="match status" value="1"/>
</dbReference>
<dbReference type="Pfam" id="PF13692">
    <property type="entry name" value="Glyco_trans_1_4"/>
    <property type="match status" value="1"/>
</dbReference>
<dbReference type="EMBL" id="BEGY01000014">
    <property type="protein sequence ID" value="GAX75853.1"/>
    <property type="molecule type" value="Genomic_DNA"/>
</dbReference>
<dbReference type="AlphaFoldDB" id="A0A250WYD5"/>
<gene>
    <name evidence="2" type="ORF">CEUSTIGMA_g3296.t1</name>
</gene>
<dbReference type="OrthoDB" id="2193793at2759"/>
<dbReference type="SUPFAM" id="SSF53756">
    <property type="entry name" value="UDP-Glycosyltransferase/glycogen phosphorylase"/>
    <property type="match status" value="1"/>
</dbReference>
<keyword evidence="3" id="KW-1185">Reference proteome</keyword>
<dbReference type="PANTHER" id="PTHR46656">
    <property type="entry name" value="PUTATIVE-RELATED"/>
    <property type="match status" value="1"/>
</dbReference>
<comment type="caution">
    <text evidence="2">The sequence shown here is derived from an EMBL/GenBank/DDBJ whole genome shotgun (WGS) entry which is preliminary data.</text>
</comment>
<feature type="compositionally biased region" description="Low complexity" evidence="1">
    <location>
        <begin position="479"/>
        <end position="495"/>
    </location>
</feature>
<feature type="region of interest" description="Disordered" evidence="1">
    <location>
        <begin position="195"/>
        <end position="242"/>
    </location>
</feature>
<dbReference type="STRING" id="1157962.A0A250WYD5"/>
<name>A0A250WYD5_9CHLO</name>
<evidence type="ECO:0000256" key="1">
    <source>
        <dbReference type="SAM" id="MobiDB-lite"/>
    </source>
</evidence>
<feature type="compositionally biased region" description="Basic and acidic residues" evidence="1">
    <location>
        <begin position="589"/>
        <end position="598"/>
    </location>
</feature>
<accession>A0A250WYD5</accession>
<dbReference type="Gene3D" id="3.40.50.2000">
    <property type="entry name" value="Glycogen Phosphorylase B"/>
    <property type="match status" value="1"/>
</dbReference>
<feature type="region of interest" description="Disordered" evidence="1">
    <location>
        <begin position="589"/>
        <end position="619"/>
    </location>
</feature>
<dbReference type="Proteomes" id="UP000232323">
    <property type="component" value="Unassembled WGS sequence"/>
</dbReference>
<evidence type="ECO:0008006" key="4">
    <source>
        <dbReference type="Google" id="ProtNLM"/>
    </source>
</evidence>
<reference evidence="2 3" key="1">
    <citation type="submission" date="2017-08" db="EMBL/GenBank/DDBJ databases">
        <title>Acidophilic green algal genome provides insights into adaptation to an acidic environment.</title>
        <authorList>
            <person name="Hirooka S."/>
            <person name="Hirose Y."/>
            <person name="Kanesaki Y."/>
            <person name="Higuchi S."/>
            <person name="Fujiwara T."/>
            <person name="Onuma R."/>
            <person name="Era A."/>
            <person name="Ohbayashi R."/>
            <person name="Uzuka A."/>
            <person name="Nozaki H."/>
            <person name="Yoshikawa H."/>
            <person name="Miyagishima S.Y."/>
        </authorList>
    </citation>
    <scope>NUCLEOTIDE SEQUENCE [LARGE SCALE GENOMIC DNA]</scope>
    <source>
        <strain evidence="2 3">NIES-2499</strain>
    </source>
</reference>
<proteinExistence type="predicted"/>
<feature type="region of interest" description="Disordered" evidence="1">
    <location>
        <begin position="451"/>
        <end position="495"/>
    </location>
</feature>
<evidence type="ECO:0000313" key="3">
    <source>
        <dbReference type="Proteomes" id="UP000232323"/>
    </source>
</evidence>
<organism evidence="2 3">
    <name type="scientific">Chlamydomonas eustigma</name>
    <dbReference type="NCBI Taxonomy" id="1157962"/>
    <lineage>
        <taxon>Eukaryota</taxon>
        <taxon>Viridiplantae</taxon>
        <taxon>Chlorophyta</taxon>
        <taxon>core chlorophytes</taxon>
        <taxon>Chlorophyceae</taxon>
        <taxon>CS clade</taxon>
        <taxon>Chlamydomonadales</taxon>
        <taxon>Chlamydomonadaceae</taxon>
        <taxon>Chlamydomonas</taxon>
    </lineage>
</organism>
<sequence length="786" mass="85129">MMIRSPLWWHGPFWSGSGYGSEASNFMLSLYRSGLVHQQDLWASHHGDVDRKSVRDAMAENDMSDLNKMIDQVNTTVPAIILCHSLPPNWWTVGQQEALGGQDCPPDPRVAAYVYTVGRTMFETDRSGVRASKIHILPEGVNTTWFDPDIHTPVQLPQGTLVFGSVGTTISSPITVSSHAGMIKLDHVGAASFASGSNKGEAEEVPVGSNKGGAGEESLGISRGSAVEEAPSSGKGGAEVETSGSMVLSGPYEEQGDGNLGFAQRAALKLQHQHQIVSITETPSRTAGVAEGMTHSHREAPPFRKRHAAQSLSLRKHHAAQSLSLRKRHAAQSLSLRKRHAAQSLFLLTLFTIRFLSTFKWEPRKGWDILLEAYMLEFDAEKDKVELYIITKPFAGGADFKQYMHSWAQQVLLPKISAASSGSPAPDLVLGSSGSPAPDLVLGSSGSPAPDLVLGSSGSPAPDLVLGSSGSPAPDPVLGSSGSPAPAKGGVSGSPHAALRTMTKVRPKDTNIMSGTALDRLLVKARRIDSVGPSLIDLPPQHMQLVMPTSVDGLSYDADDDIDEEVVYDSSSSDDGNMVKSWHDKAMVVTDQKDKQDVDQDVDQGAEEDSPLPAEKSEAEVEATTTVSFQEIASQLPKVFVISHLISDQEFPRYYKAVDAFVLPTRGEGWGRPQVEAMSMGLPVISTNWSGITAFLDEKVGYPIKVDGLVTVQDKDSFLFQGLKWAQPSIEHTRVLMRHVYNEREEARQKGIEARRRMVQNFSSDVVAELLLSELIRIDDYIPAMD</sequence>
<evidence type="ECO:0000313" key="2">
    <source>
        <dbReference type="EMBL" id="GAX75853.1"/>
    </source>
</evidence>